<name>A0A7J8J6M2_MOLMO</name>
<evidence type="ECO:0000256" key="6">
    <source>
        <dbReference type="ARBA" id="ARBA00023163"/>
    </source>
</evidence>
<comment type="function">
    <text evidence="8">Putative Polycomb group (PcG) protein. PcG proteins act by forming multiprotein complexes, which are required to maintain the transcriptionally repressive state of homeotic genes throughout development. May be involved in spermatogenesis during sexual maturation.</text>
</comment>
<feature type="region of interest" description="Disordered" evidence="10">
    <location>
        <begin position="235"/>
        <end position="258"/>
    </location>
</feature>
<feature type="compositionally biased region" description="Polar residues" evidence="10">
    <location>
        <begin position="162"/>
        <end position="175"/>
    </location>
</feature>
<comment type="subcellular location">
    <subcellularLocation>
        <location evidence="1">Nucleus</location>
    </subcellularLocation>
</comment>
<evidence type="ECO:0000256" key="1">
    <source>
        <dbReference type="ARBA" id="ARBA00004123"/>
    </source>
</evidence>
<evidence type="ECO:0000313" key="12">
    <source>
        <dbReference type="EMBL" id="KAF6492506.1"/>
    </source>
</evidence>
<sequence length="382" mass="42413">MSSCSSEVDVIKTRLSTCDDDNGVLYAYEPNTAYVNQQSVLSDTPCEEQPKTIVDVLSHCKVIQDAIQNLDKKFDVIKGKVSKIYRFRSKLIWQNRRPLGYAYKHYTYLLSRKIKLQKTKKKDVPIPVPLSHSESYSPTTPARRSSDNSQSNPVETYHHSQDSLIQDPYQSQGSPFQPPESFYENREMRLSQSPIFPPVYTQSYPSYYTSNDPVQRSPSMPCFGSPGAHSTTGVFPPSQTSTSVPAAVPDQGKSSPAHNPEMMAYPALLENESLGHTDSSVCAPTGLAASPSVGTEPCMLKQDLPDDPSTWSVEEVILFLNQTDPQTLAPLADIFRQHDIDGSALLLLPSDIMIKYMGIKLGTALKLCHYIEKLKVEKGING</sequence>
<keyword evidence="6" id="KW-0804">Transcription</keyword>
<dbReference type="SMART" id="SM00454">
    <property type="entry name" value="SAM"/>
    <property type="match status" value="1"/>
</dbReference>
<evidence type="ECO:0000256" key="10">
    <source>
        <dbReference type="SAM" id="MobiDB-lite"/>
    </source>
</evidence>
<feature type="domain" description="SAM" evidence="11">
    <location>
        <begin position="308"/>
        <end position="377"/>
    </location>
</feature>
<dbReference type="Gene3D" id="1.10.150.50">
    <property type="entry name" value="Transcription Factor, Ets-1"/>
    <property type="match status" value="1"/>
</dbReference>
<dbReference type="AlphaFoldDB" id="A0A7J8J6M2"/>
<feature type="compositionally biased region" description="Polar residues" evidence="10">
    <location>
        <begin position="132"/>
        <end position="154"/>
    </location>
</feature>
<evidence type="ECO:0000256" key="4">
    <source>
        <dbReference type="ARBA" id="ARBA00022553"/>
    </source>
</evidence>
<evidence type="ECO:0000256" key="8">
    <source>
        <dbReference type="ARBA" id="ARBA00037060"/>
    </source>
</evidence>
<keyword evidence="13" id="KW-1185">Reference proteome</keyword>
<dbReference type="EMBL" id="JACASF010000002">
    <property type="protein sequence ID" value="KAF6492506.1"/>
    <property type="molecule type" value="Genomic_DNA"/>
</dbReference>
<comment type="similarity">
    <text evidence="2">Belongs to the SCM family.</text>
</comment>
<comment type="caution">
    <text evidence="12">The sequence shown here is derived from an EMBL/GenBank/DDBJ whole genome shotgun (WGS) entry which is preliminary data.</text>
</comment>
<evidence type="ECO:0000313" key="13">
    <source>
        <dbReference type="Proteomes" id="UP000550707"/>
    </source>
</evidence>
<dbReference type="GO" id="GO:0005634">
    <property type="term" value="C:nucleus"/>
    <property type="evidence" value="ECO:0007669"/>
    <property type="project" value="UniProtKB-SubCell"/>
</dbReference>
<dbReference type="OrthoDB" id="5912862at2759"/>
<dbReference type="InterPro" id="IPR013761">
    <property type="entry name" value="SAM/pointed_sf"/>
</dbReference>
<reference evidence="12 13" key="1">
    <citation type="journal article" date="2020" name="Nature">
        <title>Six reference-quality genomes reveal evolution of bat adaptations.</title>
        <authorList>
            <person name="Jebb D."/>
            <person name="Huang Z."/>
            <person name="Pippel M."/>
            <person name="Hughes G.M."/>
            <person name="Lavrichenko K."/>
            <person name="Devanna P."/>
            <person name="Winkler S."/>
            <person name="Jermiin L.S."/>
            <person name="Skirmuntt E.C."/>
            <person name="Katzourakis A."/>
            <person name="Burkitt-Gray L."/>
            <person name="Ray D.A."/>
            <person name="Sullivan K.A.M."/>
            <person name="Roscito J.G."/>
            <person name="Kirilenko B.M."/>
            <person name="Davalos L.M."/>
            <person name="Corthals A.P."/>
            <person name="Power M.L."/>
            <person name="Jones G."/>
            <person name="Ransome R.D."/>
            <person name="Dechmann D.K.N."/>
            <person name="Locatelli A.G."/>
            <person name="Puechmaille S.J."/>
            <person name="Fedrigo O."/>
            <person name="Jarvis E.D."/>
            <person name="Hiller M."/>
            <person name="Vernes S.C."/>
            <person name="Myers E.W."/>
            <person name="Teeling E.C."/>
        </authorList>
    </citation>
    <scope>NUCLEOTIDE SEQUENCE [LARGE SCALE GENOMIC DNA]</scope>
    <source>
        <strain evidence="12">MMolMol1</strain>
        <tissue evidence="12">Muscle</tissue>
    </source>
</reference>
<evidence type="ECO:0000256" key="7">
    <source>
        <dbReference type="ARBA" id="ARBA00023242"/>
    </source>
</evidence>
<feature type="compositionally biased region" description="Polar residues" evidence="10">
    <location>
        <begin position="235"/>
        <end position="244"/>
    </location>
</feature>
<dbReference type="Proteomes" id="UP000550707">
    <property type="component" value="Unassembled WGS sequence"/>
</dbReference>
<feature type="region of interest" description="Disordered" evidence="10">
    <location>
        <begin position="125"/>
        <end position="181"/>
    </location>
</feature>
<evidence type="ECO:0000259" key="11">
    <source>
        <dbReference type="SMART" id="SM00454"/>
    </source>
</evidence>
<accession>A0A7J8J6M2</accession>
<keyword evidence="4" id="KW-0597">Phosphoprotein</keyword>
<dbReference type="InParanoid" id="A0A7J8J6M2"/>
<evidence type="ECO:0000256" key="5">
    <source>
        <dbReference type="ARBA" id="ARBA00023015"/>
    </source>
</evidence>
<dbReference type="PANTHER" id="PTHR47305:SF2">
    <property type="entry name" value="SAM DOMAIN-CONTAINING PROTEIN"/>
    <property type="match status" value="1"/>
</dbReference>
<evidence type="ECO:0000256" key="2">
    <source>
        <dbReference type="ARBA" id="ARBA00008469"/>
    </source>
</evidence>
<protein>
    <recommendedName>
        <fullName evidence="9">Sex comb on midleg-like protein 1</fullName>
    </recommendedName>
</protein>
<dbReference type="SUPFAM" id="SSF47769">
    <property type="entry name" value="SAM/Pointed domain"/>
    <property type="match status" value="1"/>
</dbReference>
<proteinExistence type="inferred from homology"/>
<organism evidence="12 13">
    <name type="scientific">Molossus molossus</name>
    <name type="common">Pallas' mastiff bat</name>
    <name type="synonym">Vespertilio molossus</name>
    <dbReference type="NCBI Taxonomy" id="27622"/>
    <lineage>
        <taxon>Eukaryota</taxon>
        <taxon>Metazoa</taxon>
        <taxon>Chordata</taxon>
        <taxon>Craniata</taxon>
        <taxon>Vertebrata</taxon>
        <taxon>Euteleostomi</taxon>
        <taxon>Mammalia</taxon>
        <taxon>Eutheria</taxon>
        <taxon>Laurasiatheria</taxon>
        <taxon>Chiroptera</taxon>
        <taxon>Yangochiroptera</taxon>
        <taxon>Molossidae</taxon>
        <taxon>Molossus</taxon>
    </lineage>
</organism>
<keyword evidence="7" id="KW-0539">Nucleus</keyword>
<dbReference type="InterPro" id="IPR001660">
    <property type="entry name" value="SAM"/>
</dbReference>
<keyword evidence="5" id="KW-0805">Transcription regulation</keyword>
<dbReference type="CDD" id="cd09578">
    <property type="entry name" value="SAM_Scm"/>
    <property type="match status" value="1"/>
</dbReference>
<dbReference type="PANTHER" id="PTHR47305">
    <property type="entry name" value="BEN DOMAIN-CONTAINING PROTEIN 2"/>
    <property type="match status" value="1"/>
</dbReference>
<keyword evidence="3" id="KW-0678">Repressor</keyword>
<evidence type="ECO:0000256" key="9">
    <source>
        <dbReference type="ARBA" id="ARBA00040639"/>
    </source>
</evidence>
<dbReference type="FunCoup" id="A0A7J8J6M2">
    <property type="interactions" value="67"/>
</dbReference>
<dbReference type="InterPro" id="IPR047531">
    <property type="entry name" value="SAM_Scm-like"/>
</dbReference>
<dbReference type="Pfam" id="PF00536">
    <property type="entry name" value="SAM_1"/>
    <property type="match status" value="1"/>
</dbReference>
<gene>
    <name evidence="12" type="ORF">HJG59_009694</name>
</gene>
<evidence type="ECO:0000256" key="3">
    <source>
        <dbReference type="ARBA" id="ARBA00022491"/>
    </source>
</evidence>